<dbReference type="EMBL" id="PJQM01004612">
    <property type="protein sequence ID" value="RCH83878.1"/>
    <property type="molecule type" value="Genomic_DNA"/>
</dbReference>
<comment type="caution">
    <text evidence="7">The sequence shown here is derived from an EMBL/GenBank/DDBJ whole genome shotgun (WGS) entry which is preliminary data.</text>
</comment>
<comment type="subcellular location">
    <subcellularLocation>
        <location evidence="1">Membrane</location>
        <topology evidence="1">Multi-pass membrane protein</topology>
    </subcellularLocation>
</comment>
<dbReference type="GO" id="GO:0022857">
    <property type="term" value="F:transmembrane transporter activity"/>
    <property type="evidence" value="ECO:0007669"/>
    <property type="project" value="InterPro"/>
</dbReference>
<proteinExistence type="predicted"/>
<sequence>MGKLVGFYPLGMMVGLPAGGGYEAPFIASVILCGIDFFMRLVVIEKTDGTVNTESEDMAKEVTSKKKVTWLKLLRQKRLIVSLVLSTIVATPTLSMRLIQEWGFDPSGCSLILLAYMIPSIAASWVWGKMCDKIGTKLVAILALFFATPSCIVIGVPNHSTGSFWLLIPGLIFGGITIAGCQAPVFPEIAKVVDAENDESSTSDGIAKSYSLFNAAYGIGMCLGPFAGGYLYDSIGFFWLCVMLSILFFCFIPLAFLYIGDTRSLINRPKKEKRKIPRENNRQTSGLSALTLINN</sequence>
<gene>
    <name evidence="7" type="ORF">CU098_005911</name>
</gene>
<protein>
    <recommendedName>
        <fullName evidence="9">Major facilitator superfamily (MFS) profile domain-containing protein</fullName>
    </recommendedName>
</protein>
<dbReference type="GO" id="GO:0016020">
    <property type="term" value="C:membrane"/>
    <property type="evidence" value="ECO:0007669"/>
    <property type="project" value="UniProtKB-SubCell"/>
</dbReference>
<dbReference type="AlphaFoldDB" id="A0A367J1Q6"/>
<feature type="transmembrane region" description="Helical" evidence="6">
    <location>
        <begin position="212"/>
        <end position="231"/>
    </location>
</feature>
<dbReference type="Pfam" id="PF07690">
    <property type="entry name" value="MFS_1"/>
    <property type="match status" value="1"/>
</dbReference>
<evidence type="ECO:0000256" key="5">
    <source>
        <dbReference type="ARBA" id="ARBA00023136"/>
    </source>
</evidence>
<evidence type="ECO:0000313" key="7">
    <source>
        <dbReference type="EMBL" id="RCH83878.1"/>
    </source>
</evidence>
<dbReference type="PANTHER" id="PTHR23506:SF23">
    <property type="entry name" value="GH10249P"/>
    <property type="match status" value="1"/>
</dbReference>
<dbReference type="CDD" id="cd17325">
    <property type="entry name" value="MFS_MdtG_SLC18_like"/>
    <property type="match status" value="1"/>
</dbReference>
<feature type="transmembrane region" description="Helical" evidence="6">
    <location>
        <begin position="111"/>
        <end position="127"/>
    </location>
</feature>
<evidence type="ECO:0000256" key="1">
    <source>
        <dbReference type="ARBA" id="ARBA00004141"/>
    </source>
</evidence>
<keyword evidence="8" id="KW-1185">Reference proteome</keyword>
<feature type="transmembrane region" description="Helical" evidence="6">
    <location>
        <begin position="162"/>
        <end position="181"/>
    </location>
</feature>
<feature type="transmembrane region" description="Helical" evidence="6">
    <location>
        <begin position="20"/>
        <end position="39"/>
    </location>
</feature>
<keyword evidence="5 6" id="KW-0472">Membrane</keyword>
<name>A0A367J1Q6_RHIST</name>
<keyword evidence="3 6" id="KW-0812">Transmembrane</keyword>
<reference evidence="7 8" key="1">
    <citation type="journal article" date="2018" name="G3 (Bethesda)">
        <title>Phylogenetic and Phylogenomic Definition of Rhizopus Species.</title>
        <authorList>
            <person name="Gryganskyi A.P."/>
            <person name="Golan J."/>
            <person name="Dolatabadi S."/>
            <person name="Mondo S."/>
            <person name="Robb S."/>
            <person name="Idnurm A."/>
            <person name="Muszewska A."/>
            <person name="Steczkiewicz K."/>
            <person name="Masonjones S."/>
            <person name="Liao H.L."/>
            <person name="Gajdeczka M.T."/>
            <person name="Anike F."/>
            <person name="Vuek A."/>
            <person name="Anishchenko I.M."/>
            <person name="Voigt K."/>
            <person name="de Hoog G.S."/>
            <person name="Smith M.E."/>
            <person name="Heitman J."/>
            <person name="Vilgalys R."/>
            <person name="Stajich J.E."/>
        </authorList>
    </citation>
    <scope>NUCLEOTIDE SEQUENCE [LARGE SCALE GENOMIC DNA]</scope>
    <source>
        <strain evidence="7 8">LSU 92-RS-03</strain>
    </source>
</reference>
<evidence type="ECO:0000256" key="2">
    <source>
        <dbReference type="ARBA" id="ARBA00022448"/>
    </source>
</evidence>
<evidence type="ECO:0000313" key="8">
    <source>
        <dbReference type="Proteomes" id="UP000253551"/>
    </source>
</evidence>
<dbReference type="OrthoDB" id="5086884at2759"/>
<organism evidence="7 8">
    <name type="scientific">Rhizopus stolonifer</name>
    <name type="common">Rhizopus nigricans</name>
    <dbReference type="NCBI Taxonomy" id="4846"/>
    <lineage>
        <taxon>Eukaryota</taxon>
        <taxon>Fungi</taxon>
        <taxon>Fungi incertae sedis</taxon>
        <taxon>Mucoromycota</taxon>
        <taxon>Mucoromycotina</taxon>
        <taxon>Mucoromycetes</taxon>
        <taxon>Mucorales</taxon>
        <taxon>Mucorineae</taxon>
        <taxon>Rhizopodaceae</taxon>
        <taxon>Rhizopus</taxon>
    </lineage>
</organism>
<dbReference type="InterPro" id="IPR011701">
    <property type="entry name" value="MFS"/>
</dbReference>
<feature type="non-terminal residue" evidence="7">
    <location>
        <position position="295"/>
    </location>
</feature>
<dbReference type="PANTHER" id="PTHR23506">
    <property type="entry name" value="GH10249P"/>
    <property type="match status" value="1"/>
</dbReference>
<feature type="transmembrane region" description="Helical" evidence="6">
    <location>
        <begin position="79"/>
        <end position="99"/>
    </location>
</feature>
<dbReference type="Proteomes" id="UP000253551">
    <property type="component" value="Unassembled WGS sequence"/>
</dbReference>
<evidence type="ECO:0008006" key="9">
    <source>
        <dbReference type="Google" id="ProtNLM"/>
    </source>
</evidence>
<keyword evidence="4 6" id="KW-1133">Transmembrane helix</keyword>
<dbReference type="InterPro" id="IPR036259">
    <property type="entry name" value="MFS_trans_sf"/>
</dbReference>
<dbReference type="Gene3D" id="1.20.1250.20">
    <property type="entry name" value="MFS general substrate transporter like domains"/>
    <property type="match status" value="1"/>
</dbReference>
<evidence type="ECO:0000256" key="3">
    <source>
        <dbReference type="ARBA" id="ARBA00022692"/>
    </source>
</evidence>
<feature type="transmembrane region" description="Helical" evidence="6">
    <location>
        <begin position="139"/>
        <end position="156"/>
    </location>
</feature>
<feature type="transmembrane region" description="Helical" evidence="6">
    <location>
        <begin position="237"/>
        <end position="260"/>
    </location>
</feature>
<dbReference type="STRING" id="4846.A0A367J1Q6"/>
<keyword evidence="2" id="KW-0813">Transport</keyword>
<evidence type="ECO:0000256" key="6">
    <source>
        <dbReference type="SAM" id="Phobius"/>
    </source>
</evidence>
<dbReference type="InterPro" id="IPR050930">
    <property type="entry name" value="MFS_Vesicular_Transporter"/>
</dbReference>
<dbReference type="SUPFAM" id="SSF103473">
    <property type="entry name" value="MFS general substrate transporter"/>
    <property type="match status" value="1"/>
</dbReference>
<accession>A0A367J1Q6</accession>
<evidence type="ECO:0000256" key="4">
    <source>
        <dbReference type="ARBA" id="ARBA00022989"/>
    </source>
</evidence>